<accession>A0A1A8T2L0</accession>
<evidence type="ECO:0000259" key="1">
    <source>
        <dbReference type="SMART" id="SM00421"/>
    </source>
</evidence>
<dbReference type="OrthoDB" id="5497412at2"/>
<dbReference type="EMBL" id="FLOB01000001">
    <property type="protein sequence ID" value="SBS25571.1"/>
    <property type="molecule type" value="Genomic_DNA"/>
</dbReference>
<dbReference type="GO" id="GO:0003677">
    <property type="term" value="F:DNA binding"/>
    <property type="evidence" value="ECO:0007669"/>
    <property type="project" value="InterPro"/>
</dbReference>
<dbReference type="SUPFAM" id="SSF46894">
    <property type="entry name" value="C-terminal effector domain of the bipartite response regulators"/>
    <property type="match status" value="1"/>
</dbReference>
<dbReference type="AlphaFoldDB" id="A0A1A8T2L0"/>
<feature type="domain" description="HTH luxR-type" evidence="1">
    <location>
        <begin position="310"/>
        <end position="367"/>
    </location>
</feature>
<protein>
    <recommendedName>
        <fullName evidence="1">HTH luxR-type domain-containing protein</fullName>
    </recommendedName>
</protein>
<dbReference type="Gene3D" id="1.10.10.10">
    <property type="entry name" value="Winged helix-like DNA-binding domain superfamily/Winged helix DNA-binding domain"/>
    <property type="match status" value="1"/>
</dbReference>
<dbReference type="SMART" id="SM00421">
    <property type="entry name" value="HTH_LUXR"/>
    <property type="match status" value="1"/>
</dbReference>
<dbReference type="STRING" id="1792290.MSP8886_00315"/>
<evidence type="ECO:0000313" key="3">
    <source>
        <dbReference type="Proteomes" id="UP000092544"/>
    </source>
</evidence>
<keyword evidence="3" id="KW-1185">Reference proteome</keyword>
<dbReference type="RefSeq" id="WP_067012016.1">
    <property type="nucleotide sequence ID" value="NZ_FLOB01000001.1"/>
</dbReference>
<proteinExistence type="predicted"/>
<organism evidence="2 3">
    <name type="scientific">Marinomonas spartinae</name>
    <dbReference type="NCBI Taxonomy" id="1792290"/>
    <lineage>
        <taxon>Bacteria</taxon>
        <taxon>Pseudomonadati</taxon>
        <taxon>Pseudomonadota</taxon>
        <taxon>Gammaproteobacteria</taxon>
        <taxon>Oceanospirillales</taxon>
        <taxon>Oceanospirillaceae</taxon>
        <taxon>Marinomonas</taxon>
    </lineage>
</organism>
<sequence length="379" mass="42672">MLQENNLISDIYGCVDAPHQWVSVLNQLKKTLNASSVALQIYRRETNNTYTLKWSVRDAFSLQHAELHDKWVNNSDNPRYDIPLQSPIQIICDDDYFSPHSPRFQRFQHQLSNAGLGKAIMLDMQGESGAYISLIAHHLVGEDRAFSPDVQALLMRLAPHIKQAVSLTEKMNATLHLHSHMTSAMNQLGTGVLLLDSEANISWCNTCAHQLIEQSNDLSLINQKLVFKQSQDLQEFKTHFQQTISSSSRSIRRIAVLGKNSEQSIEVLLSPVDQSPSLCVDLNMVAKHNAIMFLKGKDTKNLQQNEVQTLFGLTPTESLLAIALAEGHSLTDYAERRGVSIGTARIQLKSVFSKMRINRQSELVQRLWSSVSASTSRYF</sequence>
<dbReference type="Proteomes" id="UP000092544">
    <property type="component" value="Unassembled WGS sequence"/>
</dbReference>
<reference evidence="2 3" key="1">
    <citation type="submission" date="2016-06" db="EMBL/GenBank/DDBJ databases">
        <authorList>
            <person name="Kjaerup R.B."/>
            <person name="Dalgaard T.S."/>
            <person name="Juul-Madsen H.R."/>
        </authorList>
    </citation>
    <scope>NUCLEOTIDE SEQUENCE [LARGE SCALE GENOMIC DNA]</scope>
    <source>
        <strain evidence="2 3">CECT 8886</strain>
    </source>
</reference>
<evidence type="ECO:0000313" key="2">
    <source>
        <dbReference type="EMBL" id="SBS25571.1"/>
    </source>
</evidence>
<dbReference type="InterPro" id="IPR016032">
    <property type="entry name" value="Sig_transdc_resp-reg_C-effctor"/>
</dbReference>
<dbReference type="GO" id="GO:0006355">
    <property type="term" value="P:regulation of DNA-templated transcription"/>
    <property type="evidence" value="ECO:0007669"/>
    <property type="project" value="InterPro"/>
</dbReference>
<name>A0A1A8T2L0_9GAMM</name>
<dbReference type="InterPro" id="IPR036388">
    <property type="entry name" value="WH-like_DNA-bd_sf"/>
</dbReference>
<gene>
    <name evidence="2" type="ORF">MSP8886_00315</name>
</gene>
<dbReference type="InterPro" id="IPR000792">
    <property type="entry name" value="Tscrpt_reg_LuxR_C"/>
</dbReference>